<evidence type="ECO:0000256" key="1">
    <source>
        <dbReference type="SAM" id="MobiDB-lite"/>
    </source>
</evidence>
<sequence>MTHVPSLPRSRTVRRSPAALCVVLLALTGLLSSCMTRSETVGDQFSGVVIVAANPETGPAVPSFDVPASLAGSVHVSSFPNEFSEKDREQQEPEDQEENEQAPSPVGKVGSRLTYTNLTAGQFSQLGDIVSSALDSGATIDLSATRSGDIVRMRGAAALTELAPALYYVSITVEFAGPVVATNGTRAGDTSVTWTPVPGQTAEFNADVEYADPATAALPSWTWFLVILCLAIVGVVAATAYRFRDRTPRYSDAARTSSTTTDADAASVAGAEVKAPEDATPTS</sequence>
<accession>A0ABP8Z5C3</accession>
<gene>
    <name evidence="4" type="ORF">GCM10023217_15950</name>
</gene>
<dbReference type="Proteomes" id="UP001500822">
    <property type="component" value="Unassembled WGS sequence"/>
</dbReference>
<feature type="region of interest" description="Disordered" evidence="1">
    <location>
        <begin position="251"/>
        <end position="283"/>
    </location>
</feature>
<evidence type="ECO:0000313" key="4">
    <source>
        <dbReference type="EMBL" id="GAA4746920.1"/>
    </source>
</evidence>
<keyword evidence="2" id="KW-0812">Transmembrane</keyword>
<keyword evidence="5" id="KW-1185">Reference proteome</keyword>
<reference evidence="5" key="1">
    <citation type="journal article" date="2019" name="Int. J. Syst. Evol. Microbiol.">
        <title>The Global Catalogue of Microorganisms (GCM) 10K type strain sequencing project: providing services to taxonomists for standard genome sequencing and annotation.</title>
        <authorList>
            <consortium name="The Broad Institute Genomics Platform"/>
            <consortium name="The Broad Institute Genome Sequencing Center for Infectious Disease"/>
            <person name="Wu L."/>
            <person name="Ma J."/>
        </authorList>
    </citation>
    <scope>NUCLEOTIDE SEQUENCE [LARGE SCALE GENOMIC DNA]</scope>
    <source>
        <strain evidence="5">JCM 18077</strain>
    </source>
</reference>
<proteinExistence type="predicted"/>
<dbReference type="InterPro" id="IPR053807">
    <property type="entry name" value="LppM"/>
</dbReference>
<evidence type="ECO:0000259" key="3">
    <source>
        <dbReference type="Pfam" id="PF21946"/>
    </source>
</evidence>
<feature type="domain" description="LppM" evidence="3">
    <location>
        <begin position="43"/>
        <end position="210"/>
    </location>
</feature>
<keyword evidence="2" id="KW-1133">Transmembrane helix</keyword>
<feature type="region of interest" description="Disordered" evidence="1">
    <location>
        <begin position="81"/>
        <end position="111"/>
    </location>
</feature>
<dbReference type="Pfam" id="PF21946">
    <property type="entry name" value="LppM"/>
    <property type="match status" value="1"/>
</dbReference>
<dbReference type="EMBL" id="BAABIE010000006">
    <property type="protein sequence ID" value="GAA4746920.1"/>
    <property type="molecule type" value="Genomic_DNA"/>
</dbReference>
<evidence type="ECO:0000256" key="2">
    <source>
        <dbReference type="SAM" id="Phobius"/>
    </source>
</evidence>
<feature type="transmembrane region" description="Helical" evidence="2">
    <location>
        <begin position="221"/>
        <end position="241"/>
    </location>
</feature>
<name>A0ABP8Z5C3_9ACTN</name>
<keyword evidence="2" id="KW-0472">Membrane</keyword>
<protein>
    <recommendedName>
        <fullName evidence="3">LppM domain-containing protein</fullName>
    </recommendedName>
</protein>
<feature type="compositionally biased region" description="Low complexity" evidence="1">
    <location>
        <begin position="251"/>
        <end position="271"/>
    </location>
</feature>
<evidence type="ECO:0000313" key="5">
    <source>
        <dbReference type="Proteomes" id="UP001500822"/>
    </source>
</evidence>
<comment type="caution">
    <text evidence="4">The sequence shown here is derived from an EMBL/GenBank/DDBJ whole genome shotgun (WGS) entry which is preliminary data.</text>
</comment>
<organism evidence="4 5">
    <name type="scientific">Gordonia alkaliphila</name>
    <dbReference type="NCBI Taxonomy" id="1053547"/>
    <lineage>
        <taxon>Bacteria</taxon>
        <taxon>Bacillati</taxon>
        <taxon>Actinomycetota</taxon>
        <taxon>Actinomycetes</taxon>
        <taxon>Mycobacteriales</taxon>
        <taxon>Gordoniaceae</taxon>
        <taxon>Gordonia</taxon>
    </lineage>
</organism>